<evidence type="ECO:0000256" key="1">
    <source>
        <dbReference type="ARBA" id="ARBA00003421"/>
    </source>
</evidence>
<keyword evidence="3" id="KW-1244">Viral short tail ejection system</keyword>
<dbReference type="Pfam" id="PF12236">
    <property type="entry name" value="Head-tail_con"/>
    <property type="match status" value="1"/>
</dbReference>
<comment type="function">
    <text evidence="1">Forms the portal vertex of the capsid. This portal plays critical roles in head assembly, genome packaging, neck/tail attachment, and genome ejection. The portal protein multimerizes as a single ring-shaped homododecamer arranged around a central channel.</text>
</comment>
<sequence>MDYTKLKKEFDAAKARRSNFDNMYQVIGEYVAMNRQDFTGEPSNGEFLVDRIFDATGAAAAKIASSALLGMLWPGSAGNSFELAPVGDDDEVNEEEKTFFIKLNKQVYAAFDDPRANLAASLDAYMYDQIVFGTSGVGTEDGEKSDLFFSPYSVKEIYPITGKGGVVIGFWVHFQWSVERIVGEYGLENCGKVIQDAYKGGKTDEMFPILFCVKKRDKQEAEKGQKAMPYQGHHLSYKDCHLLKEDGFWELPIAVGRWTKLSYEEMGRSPAMDALPDIREANVLREALIVATEKILDMPKGVMSDGDFGGGTMDFSAGAINVFNSNGTMTGNPVFDIGSPPNIPWAEKRLEQLRESISQHFNIDRLLDLNNSTEMTLGEAQIRDQAKVASLSALFNRQIQVLQQVIERGVSLLFRSGKLGVVRGSDEEATLVREGGTPKYLPDSIAKKLAEGKDIYKVNYKTRAALAYSAEQYRAMLEVQGFAASQAQINPNYVKRINEKKFLDELCRIRGISFMLKTDEEYEATQAAEQQQMQQQQGLAAGEQLATIAEKAANAEARVKGQ</sequence>
<evidence type="ECO:0000256" key="7">
    <source>
        <dbReference type="ARBA" id="ARBA00022950"/>
    </source>
</evidence>
<evidence type="ECO:0000256" key="4">
    <source>
        <dbReference type="ARBA" id="ARBA00022595"/>
    </source>
</evidence>
<dbReference type="EMBL" id="LR796368">
    <property type="protein sequence ID" value="CAB4139764.1"/>
    <property type="molecule type" value="Genomic_DNA"/>
</dbReference>
<protein>
    <submittedName>
        <fullName evidence="11">Head-to-tail connector protein, podovirus-type</fullName>
    </submittedName>
</protein>
<dbReference type="GO" id="GO:0044423">
    <property type="term" value="C:virion component"/>
    <property type="evidence" value="ECO:0007669"/>
    <property type="project" value="UniProtKB-KW"/>
</dbReference>
<name>A0A6J5LYR2_9CAUD</name>
<keyword evidence="4" id="KW-1162">Viral penetration into host cytoplasm</keyword>
<gene>
    <name evidence="11" type="ORF">UFOVP354_21</name>
</gene>
<accession>A0A6J5LYR2</accession>
<reference evidence="11" key="1">
    <citation type="submission" date="2020-04" db="EMBL/GenBank/DDBJ databases">
        <authorList>
            <person name="Chiriac C."/>
            <person name="Salcher M."/>
            <person name="Ghai R."/>
            <person name="Kavagutti S V."/>
        </authorList>
    </citation>
    <scope>NUCLEOTIDE SEQUENCE</scope>
</reference>
<comment type="subcellular location">
    <subcellularLocation>
        <location evidence="2">Virion</location>
    </subcellularLocation>
</comment>
<keyword evidence="9" id="KW-0231">Viral genome packaging</keyword>
<keyword evidence="6" id="KW-0946">Virion</keyword>
<keyword evidence="5" id="KW-1188">Viral release from host cell</keyword>
<evidence type="ECO:0000256" key="3">
    <source>
        <dbReference type="ARBA" id="ARBA00022470"/>
    </source>
</evidence>
<evidence type="ECO:0000256" key="2">
    <source>
        <dbReference type="ARBA" id="ARBA00004328"/>
    </source>
</evidence>
<keyword evidence="8" id="KW-1171">Viral genome ejection through host cell envelope</keyword>
<dbReference type="GO" id="GO:0099002">
    <property type="term" value="P:symbiont genome ejection through host cell envelope, short tail mechanism"/>
    <property type="evidence" value="ECO:0007669"/>
    <property type="project" value="UniProtKB-KW"/>
</dbReference>
<evidence type="ECO:0000256" key="8">
    <source>
        <dbReference type="ARBA" id="ARBA00023009"/>
    </source>
</evidence>
<evidence type="ECO:0000256" key="9">
    <source>
        <dbReference type="ARBA" id="ARBA00023219"/>
    </source>
</evidence>
<keyword evidence="10" id="KW-1160">Virus entry into host cell</keyword>
<evidence type="ECO:0000256" key="5">
    <source>
        <dbReference type="ARBA" id="ARBA00022612"/>
    </source>
</evidence>
<evidence type="ECO:0000256" key="10">
    <source>
        <dbReference type="ARBA" id="ARBA00023296"/>
    </source>
</evidence>
<evidence type="ECO:0000256" key="6">
    <source>
        <dbReference type="ARBA" id="ARBA00022844"/>
    </source>
</evidence>
<organism evidence="11">
    <name type="scientific">uncultured Caudovirales phage</name>
    <dbReference type="NCBI Taxonomy" id="2100421"/>
    <lineage>
        <taxon>Viruses</taxon>
        <taxon>Duplodnaviria</taxon>
        <taxon>Heunggongvirae</taxon>
        <taxon>Uroviricota</taxon>
        <taxon>Caudoviricetes</taxon>
        <taxon>Peduoviridae</taxon>
        <taxon>Maltschvirus</taxon>
        <taxon>Maltschvirus maltsch</taxon>
    </lineage>
</organism>
<evidence type="ECO:0000313" key="11">
    <source>
        <dbReference type="EMBL" id="CAB4139764.1"/>
    </source>
</evidence>
<keyword evidence="7" id="KW-0118">Viral capsid assembly</keyword>
<dbReference type="InterPro" id="IPR020991">
    <property type="entry name" value="Connector_podovirus"/>
</dbReference>
<proteinExistence type="predicted"/>